<dbReference type="Proteomes" id="UP000627521">
    <property type="component" value="Unassembled WGS sequence"/>
</dbReference>
<dbReference type="InterPro" id="IPR003367">
    <property type="entry name" value="Thrombospondin_3-like_rpt"/>
</dbReference>
<dbReference type="PROSITE" id="PS51234">
    <property type="entry name" value="TSP3"/>
    <property type="match status" value="1"/>
</dbReference>
<proteinExistence type="predicted"/>
<organism evidence="3 4">
    <name type="scientific">Olleya marilimosa</name>
    <dbReference type="NCBI Taxonomy" id="272164"/>
    <lineage>
        <taxon>Bacteria</taxon>
        <taxon>Pseudomonadati</taxon>
        <taxon>Bacteroidota</taxon>
        <taxon>Flavobacteriia</taxon>
        <taxon>Flavobacteriales</taxon>
        <taxon>Flavobacteriaceae</taxon>
    </lineage>
</organism>
<evidence type="ECO:0000256" key="1">
    <source>
        <dbReference type="ARBA" id="ARBA00022729"/>
    </source>
</evidence>
<dbReference type="EMBL" id="JACXXH010000003">
    <property type="protein sequence ID" value="MBD3863329.1"/>
    <property type="molecule type" value="Genomic_DNA"/>
</dbReference>
<gene>
    <name evidence="3" type="ORF">IEG06_07680</name>
</gene>
<keyword evidence="4" id="KW-1185">Reference proteome</keyword>
<dbReference type="Gene3D" id="4.10.1080.10">
    <property type="entry name" value="TSP type-3 repeat"/>
    <property type="match status" value="1"/>
</dbReference>
<keyword evidence="1 2" id="KW-0732">Signal</keyword>
<dbReference type="InterPro" id="IPR013211">
    <property type="entry name" value="LVIVD"/>
</dbReference>
<accession>A0ABR8LT14</accession>
<protein>
    <submittedName>
        <fullName evidence="3">Choice-of-anchor B family protein</fullName>
    </submittedName>
</protein>
<evidence type="ECO:0000313" key="4">
    <source>
        <dbReference type="Proteomes" id="UP000627521"/>
    </source>
</evidence>
<comment type="caution">
    <text evidence="3">The sequence shown here is derived from an EMBL/GenBank/DDBJ whole genome shotgun (WGS) entry which is preliminary data.</text>
</comment>
<dbReference type="SUPFAM" id="SSF103647">
    <property type="entry name" value="TSP type-3 repeat"/>
    <property type="match status" value="1"/>
</dbReference>
<dbReference type="InterPro" id="IPR028974">
    <property type="entry name" value="TSP_type-3_rpt"/>
</dbReference>
<dbReference type="RefSeq" id="WP_191101253.1">
    <property type="nucleotide sequence ID" value="NZ_JACXXH010000003.1"/>
</dbReference>
<sequence>MKNITKTVKPFLLSLSVLCFFIIYQSCSKDDENGTGEPVATIADIDQDGIADNIDNCINIANPNQEDTDNDGIGDVCDDDLDNDGIPNNLDNCPLTPNPGQEDENNNGIGDACDVENAPLYPCVDGMAGPYPCNGYDLLGQINVNILSGSTNQEGSDIWGWTDPLDGKEYAIIGLSNSTAFVDVTDPINPIFLGRLNSSAGSNAWRDVKTYNNHAFIVADNVGAHGMQVFDLTRLRNVINAPQNFTEDALFNDVGSCHNIVINESEGVAYLVGCTSTNDGGPIFVDISNPTNPVNLGDYTAVGYTHDAQVVTYSGPDLDYTGKQIYVGSNGNTDQVVILDVTDKSNVIEISSFTYPQTAYAHQGWFTEDQKYFILGDEQDELNFGFNTKTLVFDFTDLDNPIAHATYLGPTAAIDHNGYVKGNEYYLANYRAGLRVLDISNIASTTNSMTETGYFDTYPSSNSAAFNGVWSIYPYFESGNIIIGDIEGGLLIVRKSN</sequence>
<evidence type="ECO:0000256" key="2">
    <source>
        <dbReference type="SAM" id="SignalP"/>
    </source>
</evidence>
<dbReference type="Pfam" id="PF02412">
    <property type="entry name" value="TSP_3"/>
    <property type="match status" value="2"/>
</dbReference>
<feature type="chain" id="PRO_5047209846" evidence="2">
    <location>
        <begin position="29"/>
        <end position="497"/>
    </location>
</feature>
<feature type="signal peptide" evidence="2">
    <location>
        <begin position="1"/>
        <end position="28"/>
    </location>
</feature>
<dbReference type="InterPro" id="IPR017897">
    <property type="entry name" value="Thrombospondin_3_rpt"/>
</dbReference>
<name>A0ABR8LT14_9FLAO</name>
<dbReference type="InterPro" id="IPR027589">
    <property type="entry name" value="Choice_anch_B"/>
</dbReference>
<dbReference type="PANTHER" id="PTHR38787:SF3">
    <property type="entry name" value="REGULATORY P DOMAIN-CONTAINING PROTEIN"/>
    <property type="match status" value="1"/>
</dbReference>
<evidence type="ECO:0000313" key="3">
    <source>
        <dbReference type="EMBL" id="MBD3863329.1"/>
    </source>
</evidence>
<dbReference type="PANTHER" id="PTHR38787">
    <property type="entry name" value="REGULATORY P DOMAIN-CONTAINING PROTEIN"/>
    <property type="match status" value="1"/>
</dbReference>
<dbReference type="NCBIfam" id="TIGR04312">
    <property type="entry name" value="choice_anch_B"/>
    <property type="match status" value="1"/>
</dbReference>
<reference evidence="3 4" key="1">
    <citation type="submission" date="2020-09" db="EMBL/GenBank/DDBJ databases">
        <title>Bacillus nautilus sp. nov., Chryseoglobus crepusculi sp. nov, and Psychrobacter noctis sp. nov., isolated from deep-sea sponges from the equatorial Atlantic.</title>
        <authorList>
            <person name="Stennett H.L."/>
            <person name="Williams S.E."/>
        </authorList>
    </citation>
    <scope>NUCLEOTIDE SEQUENCE [LARGE SCALE GENOMIC DNA]</scope>
    <source>
        <strain evidence="3 4">28M-24</strain>
    </source>
</reference>
<dbReference type="Pfam" id="PF08309">
    <property type="entry name" value="LVIVD"/>
    <property type="match status" value="3"/>
</dbReference>